<dbReference type="AlphaFoldDB" id="A8N418"/>
<dbReference type="RefSeq" id="XP_001829613.1">
    <property type="nucleotide sequence ID" value="XM_001829561.1"/>
</dbReference>
<dbReference type="Gene3D" id="1.20.1280.50">
    <property type="match status" value="1"/>
</dbReference>
<dbReference type="InParanoid" id="A8N418"/>
<evidence type="ECO:0000259" key="1">
    <source>
        <dbReference type="PROSITE" id="PS50181"/>
    </source>
</evidence>
<evidence type="ECO:0000313" key="2">
    <source>
        <dbReference type="EMBL" id="EAU92205.1"/>
    </source>
</evidence>
<organism evidence="2 3">
    <name type="scientific">Coprinopsis cinerea (strain Okayama-7 / 130 / ATCC MYA-4618 / FGSC 9003)</name>
    <name type="common">Inky cap fungus</name>
    <name type="synonym">Hormographiella aspergillata</name>
    <dbReference type="NCBI Taxonomy" id="240176"/>
    <lineage>
        <taxon>Eukaryota</taxon>
        <taxon>Fungi</taxon>
        <taxon>Dikarya</taxon>
        <taxon>Basidiomycota</taxon>
        <taxon>Agaricomycotina</taxon>
        <taxon>Agaricomycetes</taxon>
        <taxon>Agaricomycetidae</taxon>
        <taxon>Agaricales</taxon>
        <taxon>Agaricineae</taxon>
        <taxon>Psathyrellaceae</taxon>
        <taxon>Coprinopsis</taxon>
    </lineage>
</organism>
<keyword evidence="3" id="KW-1185">Reference proteome</keyword>
<comment type="caution">
    <text evidence="2">The sequence shown here is derived from an EMBL/GenBank/DDBJ whole genome shotgun (WGS) entry which is preliminary data.</text>
</comment>
<dbReference type="InterPro" id="IPR001810">
    <property type="entry name" value="F-box_dom"/>
</dbReference>
<evidence type="ECO:0000313" key="3">
    <source>
        <dbReference type="Proteomes" id="UP000001861"/>
    </source>
</evidence>
<proteinExistence type="predicted"/>
<dbReference type="SUPFAM" id="SSF81383">
    <property type="entry name" value="F-box domain"/>
    <property type="match status" value="1"/>
</dbReference>
<dbReference type="OMA" id="YTIVFEW"/>
<dbReference type="OrthoDB" id="2885124at2759"/>
<reference evidence="2 3" key="1">
    <citation type="journal article" date="2010" name="Proc. Natl. Acad. Sci. U.S.A.">
        <title>Insights into evolution of multicellular fungi from the assembled chromosomes of the mushroom Coprinopsis cinerea (Coprinus cinereus).</title>
        <authorList>
            <person name="Stajich J.E."/>
            <person name="Wilke S.K."/>
            <person name="Ahren D."/>
            <person name="Au C.H."/>
            <person name="Birren B.W."/>
            <person name="Borodovsky M."/>
            <person name="Burns C."/>
            <person name="Canback B."/>
            <person name="Casselton L.A."/>
            <person name="Cheng C.K."/>
            <person name="Deng J."/>
            <person name="Dietrich F.S."/>
            <person name="Fargo D.C."/>
            <person name="Farman M.L."/>
            <person name="Gathman A.C."/>
            <person name="Goldberg J."/>
            <person name="Guigo R."/>
            <person name="Hoegger P.J."/>
            <person name="Hooker J.B."/>
            <person name="Huggins A."/>
            <person name="James T.Y."/>
            <person name="Kamada T."/>
            <person name="Kilaru S."/>
            <person name="Kodira C."/>
            <person name="Kues U."/>
            <person name="Kupfer D."/>
            <person name="Kwan H.S."/>
            <person name="Lomsadze A."/>
            <person name="Li W."/>
            <person name="Lilly W.W."/>
            <person name="Ma L.J."/>
            <person name="Mackey A.J."/>
            <person name="Manning G."/>
            <person name="Martin F."/>
            <person name="Muraguchi H."/>
            <person name="Natvig D.O."/>
            <person name="Palmerini H."/>
            <person name="Ramesh M.A."/>
            <person name="Rehmeyer C.J."/>
            <person name="Roe B.A."/>
            <person name="Shenoy N."/>
            <person name="Stanke M."/>
            <person name="Ter-Hovhannisyan V."/>
            <person name="Tunlid A."/>
            <person name="Velagapudi R."/>
            <person name="Vision T.J."/>
            <person name="Zeng Q."/>
            <person name="Zolan M.E."/>
            <person name="Pukkila P.J."/>
        </authorList>
    </citation>
    <scope>NUCLEOTIDE SEQUENCE [LARGE SCALE GENOMIC DNA]</scope>
    <source>
        <strain evidence="3">Okayama-7 / 130 / ATCC MYA-4618 / FGSC 9003</strain>
    </source>
</reference>
<dbReference type="KEGG" id="cci:CC1G_13020"/>
<dbReference type="GeneID" id="6006045"/>
<gene>
    <name evidence="2" type="ORF">CC1G_13020</name>
</gene>
<dbReference type="InterPro" id="IPR036047">
    <property type="entry name" value="F-box-like_dom_sf"/>
</dbReference>
<accession>A8N418</accession>
<name>A8N418_COPC7</name>
<dbReference type="Proteomes" id="UP000001861">
    <property type="component" value="Unassembled WGS sequence"/>
</dbReference>
<protein>
    <recommendedName>
        <fullName evidence="1">F-box domain-containing protein</fullName>
    </recommendedName>
</protein>
<dbReference type="EMBL" id="AACS02000001">
    <property type="protein sequence ID" value="EAU92205.1"/>
    <property type="molecule type" value="Genomic_DNA"/>
</dbReference>
<dbReference type="Pfam" id="PF12937">
    <property type="entry name" value="F-box-like"/>
    <property type="match status" value="1"/>
</dbReference>
<feature type="domain" description="F-box" evidence="1">
    <location>
        <begin position="32"/>
        <end position="78"/>
    </location>
</feature>
<dbReference type="SMART" id="SM00256">
    <property type="entry name" value="FBOX"/>
    <property type="match status" value="1"/>
</dbReference>
<dbReference type="VEuPathDB" id="FungiDB:CC1G_13020"/>
<sequence length="298" mass="34169">MYSQVLLTAFEIVGNLVQRSLASYRESRNPKHSRLLGLPYELLIDIATNLEWKDILQIRQTCRTLNRVSRERPVWLALLYRYYETKFPRPFFLPKPLHFCSASDLERRITWWWKGVEGLMEPVEIRKFQVVGLENEESSTITEGPLPGGRYFLYTLEDGRVGYIDSEQPHPEFTELIPCPSIPHLCQGSYVATRLAIDVLSQQEYAPDLQSVAPLSDQLFLSSFNLALLRRASETPILCEVWRITARIEEGEVVGYFADLLNSFLEDSTVRLTGPCALYGKNLAFNVTYPAKVVTIVD</sequence>
<dbReference type="eggNOG" id="ENOG502QXS5">
    <property type="taxonomic scope" value="Eukaryota"/>
</dbReference>
<dbReference type="PROSITE" id="PS50181">
    <property type="entry name" value="FBOX"/>
    <property type="match status" value="1"/>
</dbReference>